<dbReference type="InterPro" id="IPR036864">
    <property type="entry name" value="Zn2-C6_fun-type_DNA-bd_sf"/>
</dbReference>
<protein>
    <recommendedName>
        <fullName evidence="8">Zn(2)-C6 fungal-type domain-containing protein</fullName>
    </recommendedName>
</protein>
<dbReference type="AlphaFoldDB" id="A0A0C3CYR1"/>
<feature type="domain" description="Zn(2)-C6 fungal-type" evidence="8">
    <location>
        <begin position="24"/>
        <end position="57"/>
    </location>
</feature>
<feature type="region of interest" description="Disordered" evidence="7">
    <location>
        <begin position="193"/>
        <end position="226"/>
    </location>
</feature>
<evidence type="ECO:0000313" key="10">
    <source>
        <dbReference type="Proteomes" id="UP000053424"/>
    </source>
</evidence>
<dbReference type="InterPro" id="IPR001138">
    <property type="entry name" value="Zn2Cys6_DnaBD"/>
</dbReference>
<evidence type="ECO:0000256" key="4">
    <source>
        <dbReference type="ARBA" id="ARBA00023125"/>
    </source>
</evidence>
<dbReference type="SMART" id="SM00906">
    <property type="entry name" value="Fungal_trans"/>
    <property type="match status" value="1"/>
</dbReference>
<accession>A0A0C3CYR1</accession>
<dbReference type="GO" id="GO:0008270">
    <property type="term" value="F:zinc ion binding"/>
    <property type="evidence" value="ECO:0007669"/>
    <property type="project" value="InterPro"/>
</dbReference>
<dbReference type="GO" id="GO:0005634">
    <property type="term" value="C:nucleus"/>
    <property type="evidence" value="ECO:0007669"/>
    <property type="project" value="UniProtKB-SubCell"/>
</dbReference>
<keyword evidence="10" id="KW-1185">Reference proteome</keyword>
<feature type="compositionally biased region" description="Polar residues" evidence="7">
    <location>
        <begin position="105"/>
        <end position="140"/>
    </location>
</feature>
<dbReference type="GO" id="GO:0000976">
    <property type="term" value="F:transcription cis-regulatory region binding"/>
    <property type="evidence" value="ECO:0007669"/>
    <property type="project" value="TreeGrafter"/>
</dbReference>
<dbReference type="STRING" id="686832.A0A0C3CYR1"/>
<evidence type="ECO:0000256" key="7">
    <source>
        <dbReference type="SAM" id="MobiDB-lite"/>
    </source>
</evidence>
<dbReference type="PANTHER" id="PTHR31845:SF19">
    <property type="entry name" value="TRANSCRIPTION FACTOR DOMAIN-CONTAINING PROTEIN"/>
    <property type="match status" value="1"/>
</dbReference>
<gene>
    <name evidence="9" type="ORF">M413DRAFT_438140</name>
</gene>
<proteinExistence type="predicted"/>
<evidence type="ECO:0000313" key="9">
    <source>
        <dbReference type="EMBL" id="KIM48981.1"/>
    </source>
</evidence>
<dbReference type="HOGENOM" id="CLU_017865_0_0_1"/>
<evidence type="ECO:0000256" key="1">
    <source>
        <dbReference type="ARBA" id="ARBA00004123"/>
    </source>
</evidence>
<feature type="region of interest" description="Disordered" evidence="7">
    <location>
        <begin position="82"/>
        <end position="171"/>
    </location>
</feature>
<dbReference type="Pfam" id="PF00172">
    <property type="entry name" value="Zn_clus"/>
    <property type="match status" value="1"/>
</dbReference>
<keyword evidence="5" id="KW-0804">Transcription</keyword>
<keyword evidence="6" id="KW-0539">Nucleus</keyword>
<dbReference type="GO" id="GO:0000981">
    <property type="term" value="F:DNA-binding transcription factor activity, RNA polymerase II-specific"/>
    <property type="evidence" value="ECO:0007669"/>
    <property type="project" value="InterPro"/>
</dbReference>
<dbReference type="Gene3D" id="4.10.240.10">
    <property type="entry name" value="Zn(2)-C6 fungal-type DNA-binding domain"/>
    <property type="match status" value="1"/>
</dbReference>
<dbReference type="InterPro" id="IPR051089">
    <property type="entry name" value="prtT"/>
</dbReference>
<name>A0A0C3CYR1_HEBCY</name>
<feature type="compositionally biased region" description="Acidic residues" evidence="7">
    <location>
        <begin position="157"/>
        <end position="166"/>
    </location>
</feature>
<reference evidence="9 10" key="1">
    <citation type="submission" date="2014-04" db="EMBL/GenBank/DDBJ databases">
        <authorList>
            <consortium name="DOE Joint Genome Institute"/>
            <person name="Kuo A."/>
            <person name="Gay G."/>
            <person name="Dore J."/>
            <person name="Kohler A."/>
            <person name="Nagy L.G."/>
            <person name="Floudas D."/>
            <person name="Copeland A."/>
            <person name="Barry K.W."/>
            <person name="Cichocki N."/>
            <person name="Veneault-Fourrey C."/>
            <person name="LaButti K."/>
            <person name="Lindquist E.A."/>
            <person name="Lipzen A."/>
            <person name="Lundell T."/>
            <person name="Morin E."/>
            <person name="Murat C."/>
            <person name="Sun H."/>
            <person name="Tunlid A."/>
            <person name="Henrissat B."/>
            <person name="Grigoriev I.V."/>
            <person name="Hibbett D.S."/>
            <person name="Martin F."/>
            <person name="Nordberg H.P."/>
            <person name="Cantor M.N."/>
            <person name="Hua S.X."/>
        </authorList>
    </citation>
    <scope>NUCLEOTIDE SEQUENCE [LARGE SCALE GENOMIC DNA]</scope>
    <source>
        <strain evidence="10">h7</strain>
    </source>
</reference>
<dbReference type="Proteomes" id="UP000053424">
    <property type="component" value="Unassembled WGS sequence"/>
</dbReference>
<evidence type="ECO:0000256" key="2">
    <source>
        <dbReference type="ARBA" id="ARBA00022723"/>
    </source>
</evidence>
<dbReference type="SMART" id="SM00066">
    <property type="entry name" value="GAL4"/>
    <property type="match status" value="1"/>
</dbReference>
<organism evidence="9 10">
    <name type="scientific">Hebeloma cylindrosporum</name>
    <dbReference type="NCBI Taxonomy" id="76867"/>
    <lineage>
        <taxon>Eukaryota</taxon>
        <taxon>Fungi</taxon>
        <taxon>Dikarya</taxon>
        <taxon>Basidiomycota</taxon>
        <taxon>Agaricomycotina</taxon>
        <taxon>Agaricomycetes</taxon>
        <taxon>Agaricomycetidae</taxon>
        <taxon>Agaricales</taxon>
        <taxon>Agaricineae</taxon>
        <taxon>Hymenogastraceae</taxon>
        <taxon>Hebeloma</taxon>
    </lineage>
</organism>
<evidence type="ECO:0000259" key="8">
    <source>
        <dbReference type="PROSITE" id="PS50048"/>
    </source>
</evidence>
<keyword evidence="4" id="KW-0238">DNA-binding</keyword>
<evidence type="ECO:0000256" key="5">
    <source>
        <dbReference type="ARBA" id="ARBA00023163"/>
    </source>
</evidence>
<feature type="region of interest" description="Disordered" evidence="7">
    <location>
        <begin position="766"/>
        <end position="818"/>
    </location>
</feature>
<dbReference type="CDD" id="cd00067">
    <property type="entry name" value="GAL4"/>
    <property type="match status" value="1"/>
</dbReference>
<feature type="compositionally biased region" description="Polar residues" evidence="7">
    <location>
        <begin position="643"/>
        <end position="656"/>
    </location>
</feature>
<dbReference type="SUPFAM" id="SSF57701">
    <property type="entry name" value="Zn2/Cys6 DNA-binding domain"/>
    <property type="match status" value="1"/>
</dbReference>
<comment type="subcellular location">
    <subcellularLocation>
        <location evidence="1">Nucleus</location>
    </subcellularLocation>
</comment>
<keyword evidence="3" id="KW-0805">Transcription regulation</keyword>
<dbReference type="CDD" id="cd12148">
    <property type="entry name" value="fungal_TF_MHR"/>
    <property type="match status" value="1"/>
</dbReference>
<feature type="region of interest" description="Disordered" evidence="7">
    <location>
        <begin position="626"/>
        <end position="663"/>
    </location>
</feature>
<dbReference type="EMBL" id="KN831768">
    <property type="protein sequence ID" value="KIM48981.1"/>
    <property type="molecule type" value="Genomic_DNA"/>
</dbReference>
<keyword evidence="2" id="KW-0479">Metal-binding</keyword>
<dbReference type="GO" id="GO:0006351">
    <property type="term" value="P:DNA-templated transcription"/>
    <property type="evidence" value="ECO:0007669"/>
    <property type="project" value="InterPro"/>
</dbReference>
<dbReference type="PROSITE" id="PS00463">
    <property type="entry name" value="ZN2_CY6_FUNGAL_1"/>
    <property type="match status" value="1"/>
</dbReference>
<sequence length="818" mass="91847">MPKSTISINSIPSSKPPVVRGARACTVCRTAKMKCVGAEDGEKQCQRCKRANVECVFEKHRRGRKPGSKLSEASKMLRRLEKGLNSAKIKSETTSPYHTDELRNPASQESSYSTAPSEPPYSSSTTHLQSNEISSPNVQSYADHYPPSSAGSRNPEMEDDDEDPDRGDEPFFPAKLIRMENQRNSFFRTILNPEEVPTSTPQRSNSFTPPHNSSPSPPGPSDPITAGIITEADAKMLFDAIFLRLNPFINLFDPALHTSTYVRSKCPFLFTTLIMAGCKFFKVDKFKHCQKLASEFAIRAFADGWKRVEVVQAFACLTYWREPDDTRTWTYIGYACRMAVELGLNRYVATPPASETEFQRLERRNRERTYLVLFVHDRSLSMQTGRHWMLPEDELVRRAGTWHQMSGGAVRPEDVVIAAFVSLRRIAAETTDIFNASKGSSNSDINYEVVLSNCNARLTQWDDVWRQEMEKAGGEKFHLSFLTFFRLHVRLFLNSFGIHPSMLPGSRQPPSLQTLSTCCTSALDSLRIVSQDFHAIHVLRYGQDSITVMTAYSAIFLLKLLRVSNTGHQLGAETANEIHNLITQTADSYQEASSSLHSPVSISASYHARFLRSLVANDIFKSRRGERERFDNSSMPIDPRLQGPSTSHGTIQTSPSMYPHQAHRMHKQPQHAQNFHFPASPHLPAHPHTAPPLEQDYQLDVQTRNVEARNVAASGAIHYPGGYVPVATHHASELDAHYWKNMFLELGFGENVDPSTIHGVVPNSSTRTMPQGQYVDGATSQQHLPHPSQTTHHGMPSQQPQMHYQPMHAPSHNPTYGH</sequence>
<feature type="compositionally biased region" description="Low complexity" evidence="7">
    <location>
        <begin position="204"/>
        <end position="214"/>
    </location>
</feature>
<evidence type="ECO:0000256" key="3">
    <source>
        <dbReference type="ARBA" id="ARBA00023015"/>
    </source>
</evidence>
<feature type="compositionally biased region" description="Polar residues" evidence="7">
    <location>
        <begin position="778"/>
        <end position="802"/>
    </location>
</feature>
<reference evidence="10" key="2">
    <citation type="submission" date="2015-01" db="EMBL/GenBank/DDBJ databases">
        <title>Evolutionary Origins and Diversification of the Mycorrhizal Mutualists.</title>
        <authorList>
            <consortium name="DOE Joint Genome Institute"/>
            <consortium name="Mycorrhizal Genomics Consortium"/>
            <person name="Kohler A."/>
            <person name="Kuo A."/>
            <person name="Nagy L.G."/>
            <person name="Floudas D."/>
            <person name="Copeland A."/>
            <person name="Barry K.W."/>
            <person name="Cichocki N."/>
            <person name="Veneault-Fourrey C."/>
            <person name="LaButti K."/>
            <person name="Lindquist E.A."/>
            <person name="Lipzen A."/>
            <person name="Lundell T."/>
            <person name="Morin E."/>
            <person name="Murat C."/>
            <person name="Riley R."/>
            <person name="Ohm R."/>
            <person name="Sun H."/>
            <person name="Tunlid A."/>
            <person name="Henrissat B."/>
            <person name="Grigoriev I.V."/>
            <person name="Hibbett D.S."/>
            <person name="Martin F."/>
        </authorList>
    </citation>
    <scope>NUCLEOTIDE SEQUENCE [LARGE SCALE GENOMIC DNA]</scope>
    <source>
        <strain evidence="10">h7</strain>
    </source>
</reference>
<dbReference type="OrthoDB" id="3163292at2759"/>
<dbReference type="PROSITE" id="PS50048">
    <property type="entry name" value="ZN2_CY6_FUNGAL_2"/>
    <property type="match status" value="1"/>
</dbReference>
<dbReference type="InterPro" id="IPR007219">
    <property type="entry name" value="XnlR_reg_dom"/>
</dbReference>
<evidence type="ECO:0000256" key="6">
    <source>
        <dbReference type="ARBA" id="ARBA00023242"/>
    </source>
</evidence>
<dbReference type="PANTHER" id="PTHR31845">
    <property type="entry name" value="FINGER DOMAIN PROTEIN, PUTATIVE-RELATED"/>
    <property type="match status" value="1"/>
</dbReference>
<dbReference type="Pfam" id="PF04082">
    <property type="entry name" value="Fungal_trans"/>
    <property type="match status" value="1"/>
</dbReference>